<comment type="caution">
    <text evidence="7">The sequence shown here is derived from an EMBL/GenBank/DDBJ whole genome shotgun (WGS) entry which is preliminary data.</text>
</comment>
<dbReference type="EMBL" id="PDUD01000044">
    <property type="protein sequence ID" value="PHN02102.1"/>
    <property type="molecule type" value="Genomic_DNA"/>
</dbReference>
<evidence type="ECO:0000256" key="1">
    <source>
        <dbReference type="ARBA" id="ARBA00001947"/>
    </source>
</evidence>
<comment type="cofactor">
    <cofactor evidence="1">
        <name>Zn(2+)</name>
        <dbReference type="ChEBI" id="CHEBI:29105"/>
    </cofactor>
</comment>
<evidence type="ECO:0000259" key="6">
    <source>
        <dbReference type="SMART" id="SM00849"/>
    </source>
</evidence>
<reference evidence="7 8" key="1">
    <citation type="submission" date="2017-10" db="EMBL/GenBank/DDBJ databases">
        <title>The draft genome sequence of Lewinella nigricans NBRC 102662.</title>
        <authorList>
            <person name="Wang K."/>
        </authorList>
    </citation>
    <scope>NUCLEOTIDE SEQUENCE [LARGE SCALE GENOMIC DNA]</scope>
    <source>
        <strain evidence="7 8">NBRC 102662</strain>
    </source>
</reference>
<dbReference type="SMART" id="SM00849">
    <property type="entry name" value="Lactamase_B"/>
    <property type="match status" value="1"/>
</dbReference>
<proteinExistence type="inferred from homology"/>
<dbReference type="GO" id="GO:0046872">
    <property type="term" value="F:metal ion binding"/>
    <property type="evidence" value="ECO:0007669"/>
    <property type="project" value="UniProtKB-KW"/>
</dbReference>
<keyword evidence="8" id="KW-1185">Reference proteome</keyword>
<dbReference type="InterPro" id="IPR001279">
    <property type="entry name" value="Metallo-B-lactamas"/>
</dbReference>
<dbReference type="PANTHER" id="PTHR42978">
    <property type="entry name" value="QUORUM-QUENCHING LACTONASE YTNP-RELATED-RELATED"/>
    <property type="match status" value="1"/>
</dbReference>
<keyword evidence="4" id="KW-0378">Hydrolase</keyword>
<dbReference type="PANTHER" id="PTHR42978:SF2">
    <property type="entry name" value="102 KBASES UNSTABLE REGION: FROM 1 TO 119443"/>
    <property type="match status" value="1"/>
</dbReference>
<evidence type="ECO:0000256" key="2">
    <source>
        <dbReference type="ARBA" id="ARBA00007749"/>
    </source>
</evidence>
<dbReference type="SUPFAM" id="SSF56281">
    <property type="entry name" value="Metallo-hydrolase/oxidoreductase"/>
    <property type="match status" value="1"/>
</dbReference>
<dbReference type="InterPro" id="IPR051013">
    <property type="entry name" value="MBL_superfamily_lactonases"/>
</dbReference>
<evidence type="ECO:0000313" key="7">
    <source>
        <dbReference type="EMBL" id="PHN02102.1"/>
    </source>
</evidence>
<evidence type="ECO:0000313" key="8">
    <source>
        <dbReference type="Proteomes" id="UP000223913"/>
    </source>
</evidence>
<dbReference type="AlphaFoldDB" id="A0A2D0N0M2"/>
<gene>
    <name evidence="7" type="ORF">CRP01_33475</name>
</gene>
<keyword evidence="5" id="KW-0862">Zinc</keyword>
<dbReference type="Pfam" id="PF00753">
    <property type="entry name" value="Lactamase_B"/>
    <property type="match status" value="1"/>
</dbReference>
<dbReference type="InterPro" id="IPR036866">
    <property type="entry name" value="RibonucZ/Hydroxyglut_hydro"/>
</dbReference>
<organism evidence="7 8">
    <name type="scientific">Flavilitoribacter nigricans (strain ATCC 23147 / DSM 23189 / NBRC 102662 / NCIMB 1420 / SS-2)</name>
    <name type="common">Lewinella nigricans</name>
    <dbReference type="NCBI Taxonomy" id="1122177"/>
    <lineage>
        <taxon>Bacteria</taxon>
        <taxon>Pseudomonadati</taxon>
        <taxon>Bacteroidota</taxon>
        <taxon>Saprospiria</taxon>
        <taxon>Saprospirales</taxon>
        <taxon>Lewinellaceae</taxon>
        <taxon>Flavilitoribacter</taxon>
    </lineage>
</organism>
<protein>
    <recommendedName>
        <fullName evidence="6">Metallo-beta-lactamase domain-containing protein</fullName>
    </recommendedName>
</protein>
<evidence type="ECO:0000256" key="3">
    <source>
        <dbReference type="ARBA" id="ARBA00022723"/>
    </source>
</evidence>
<dbReference type="GO" id="GO:0016787">
    <property type="term" value="F:hydrolase activity"/>
    <property type="evidence" value="ECO:0007669"/>
    <property type="project" value="UniProtKB-KW"/>
</dbReference>
<keyword evidence="3" id="KW-0479">Metal-binding</keyword>
<feature type="domain" description="Metallo-beta-lactamase" evidence="6">
    <location>
        <begin position="78"/>
        <end position="294"/>
    </location>
</feature>
<evidence type="ECO:0000256" key="5">
    <source>
        <dbReference type="ARBA" id="ARBA00022833"/>
    </source>
</evidence>
<dbReference type="Gene3D" id="3.60.15.10">
    <property type="entry name" value="Ribonuclease Z/Hydroxyacylglutathione hydrolase-like"/>
    <property type="match status" value="1"/>
</dbReference>
<comment type="similarity">
    <text evidence="2">Belongs to the metallo-beta-lactamase superfamily.</text>
</comment>
<accession>A0A2D0N0M2</accession>
<name>A0A2D0N0M2_FLAN2</name>
<evidence type="ECO:0000256" key="4">
    <source>
        <dbReference type="ARBA" id="ARBA00022801"/>
    </source>
</evidence>
<dbReference type="Proteomes" id="UP000223913">
    <property type="component" value="Unassembled WGS sequence"/>
</dbReference>
<sequence>MVLAAAFTLLVLQPSIIPRKTFSAPESSYRGWEEILSSPQPITIQTYSTGVMLTELSGIMNLAHERAAAIEDVVVEAPVNASIIHHQTLGYYLIDAGLDSSYIDHQYGTFRGLFVEKTLGKGSQEPNTNIASVIKRKNIPLRGVWLTHLHPDHIAGIIDLPKHLPYVAGKGERYINFRFFMRSDHLAGIEALYEIDFTGGIDLPPFGRGIDLLGDGSFWAIESSGHSKGHVMYFINGIEERVLVTGDACNDQFQFDTGIGPGSFSSDLEQAQQVLETIITFKERYPEVSLVFGHDRISIQHE</sequence>